<dbReference type="SUPFAM" id="SSF52540">
    <property type="entry name" value="P-loop containing nucleoside triphosphate hydrolases"/>
    <property type="match status" value="1"/>
</dbReference>
<dbReference type="Pfam" id="PF03969">
    <property type="entry name" value="AFG1_ATPase"/>
    <property type="match status" value="2"/>
</dbReference>
<dbReference type="InterPro" id="IPR005654">
    <property type="entry name" value="ATPase_AFG1-like"/>
</dbReference>
<evidence type="ECO:0000256" key="2">
    <source>
        <dbReference type="ARBA" id="ARBA00022741"/>
    </source>
</evidence>
<reference evidence="4 5" key="1">
    <citation type="journal article" date="2024" name="Ann. Entomol. Soc. Am.">
        <title>Genomic analyses of the southern and eastern yellowjacket wasps (Hymenoptera: Vespidae) reveal evolutionary signatures of social life.</title>
        <authorList>
            <person name="Catto M.A."/>
            <person name="Caine P.B."/>
            <person name="Orr S.E."/>
            <person name="Hunt B.G."/>
            <person name="Goodisman M.A.D."/>
        </authorList>
    </citation>
    <scope>NUCLEOTIDE SEQUENCE [LARGE SCALE GENOMIC DNA]</scope>
    <source>
        <strain evidence="4">233</strain>
        <tissue evidence="4">Head and thorax</tissue>
    </source>
</reference>
<dbReference type="Gene3D" id="3.40.50.300">
    <property type="entry name" value="P-loop containing nucleotide triphosphate hydrolases"/>
    <property type="match status" value="1"/>
</dbReference>
<name>A0ABD2B1G2_VESSQ</name>
<comment type="caution">
    <text evidence="4">The sequence shown here is derived from an EMBL/GenBank/DDBJ whole genome shotgun (WGS) entry which is preliminary data.</text>
</comment>
<accession>A0ABD2B1G2</accession>
<comment type="similarity">
    <text evidence="1">Belongs to the AFG1 ATPase family.</text>
</comment>
<keyword evidence="5" id="KW-1185">Reference proteome</keyword>
<organism evidence="4 5">
    <name type="scientific">Vespula squamosa</name>
    <name type="common">Southern yellow jacket</name>
    <name type="synonym">Wasp</name>
    <dbReference type="NCBI Taxonomy" id="30214"/>
    <lineage>
        <taxon>Eukaryota</taxon>
        <taxon>Metazoa</taxon>
        <taxon>Ecdysozoa</taxon>
        <taxon>Arthropoda</taxon>
        <taxon>Hexapoda</taxon>
        <taxon>Insecta</taxon>
        <taxon>Pterygota</taxon>
        <taxon>Neoptera</taxon>
        <taxon>Endopterygota</taxon>
        <taxon>Hymenoptera</taxon>
        <taxon>Apocrita</taxon>
        <taxon>Aculeata</taxon>
        <taxon>Vespoidea</taxon>
        <taxon>Vespidae</taxon>
        <taxon>Vespinae</taxon>
        <taxon>Vespula</taxon>
    </lineage>
</organism>
<dbReference type="EMBL" id="JAUDFV010000133">
    <property type="protein sequence ID" value="KAL2726515.1"/>
    <property type="molecule type" value="Genomic_DNA"/>
</dbReference>
<dbReference type="GO" id="GO:0005524">
    <property type="term" value="F:ATP binding"/>
    <property type="evidence" value="ECO:0007669"/>
    <property type="project" value="UniProtKB-KW"/>
</dbReference>
<evidence type="ECO:0000313" key="4">
    <source>
        <dbReference type="EMBL" id="KAL2726515.1"/>
    </source>
</evidence>
<dbReference type="InterPro" id="IPR027417">
    <property type="entry name" value="P-loop_NTPase"/>
</dbReference>
<keyword evidence="2" id="KW-0547">Nucleotide-binding</keyword>
<sequence length="483" mass="55594">MIVTIITTTMISLLVKKYSGLSYISQLLLRSQPVFSFQYCGYVHDVKLNVTNGPIGALKEKITKKELMNDEHQLKVVKSLQKIYEEVHEYKPDQFNVLGKWFGWKKKDPPKGLYLYGAVGGGKTMYLNLDFKTRSAGNIACTANGIYYKDNHRSDVKIENKKRVHFNSFMLDVHKKVHEVKKTIVRDTNSTKLQPFDPIPPVAAAITEEAWLLCFDEFQVTDIADAMILKRLFTELFNNGVIVIATSNRSPDDLYKNGLQRGNFVPFIKVLKDHCFVETLDSGVDYRLRAGSGDNKIYFIKGKDVVKDVDNVFKYLCSKENDIVRPRTISIKGRNVNFQRTCGRVLDSTFDELCDRPLGASDYLELSQAFHTVIIRDVPQLNLRLKSQARRFITLIDTLYDSKIRVVISAAVPHTQLFVAEDESEYTDDKRMLMDDLKISNDSADHKSNIFTGEEELFAFDRTISRLAEMQTSQYWERWEQHR</sequence>
<gene>
    <name evidence="4" type="ORF">V1478_006793</name>
</gene>
<dbReference type="PANTHER" id="PTHR12169:SF6">
    <property type="entry name" value="AFG1-LIKE ATPASE"/>
    <property type="match status" value="1"/>
</dbReference>
<protein>
    <submittedName>
        <fullName evidence="4">ATPase N2B</fullName>
    </submittedName>
</protein>
<dbReference type="PANTHER" id="PTHR12169">
    <property type="entry name" value="ATPASE N2B"/>
    <property type="match status" value="1"/>
</dbReference>
<dbReference type="NCBIfam" id="NF040713">
    <property type="entry name" value="ZapE"/>
    <property type="match status" value="1"/>
</dbReference>
<keyword evidence="3" id="KW-0067">ATP-binding</keyword>
<evidence type="ECO:0000313" key="5">
    <source>
        <dbReference type="Proteomes" id="UP001607302"/>
    </source>
</evidence>
<evidence type="ECO:0000256" key="3">
    <source>
        <dbReference type="ARBA" id="ARBA00022840"/>
    </source>
</evidence>
<dbReference type="Proteomes" id="UP001607302">
    <property type="component" value="Unassembled WGS sequence"/>
</dbReference>
<proteinExistence type="inferred from homology"/>
<evidence type="ECO:0000256" key="1">
    <source>
        <dbReference type="ARBA" id="ARBA00010322"/>
    </source>
</evidence>
<dbReference type="AlphaFoldDB" id="A0ABD2B1G2"/>